<dbReference type="Pfam" id="PF14111">
    <property type="entry name" value="DUF4283"/>
    <property type="match status" value="1"/>
</dbReference>
<dbReference type="OrthoDB" id="1939300at2759"/>
<dbReference type="Proteomes" id="UP000824120">
    <property type="component" value="Chromosome 2"/>
</dbReference>
<feature type="domain" description="DUF4283" evidence="2">
    <location>
        <begin position="211"/>
        <end position="282"/>
    </location>
</feature>
<evidence type="ECO:0000259" key="2">
    <source>
        <dbReference type="Pfam" id="PF14111"/>
    </source>
</evidence>
<comment type="caution">
    <text evidence="3">The sequence shown here is derived from an EMBL/GenBank/DDBJ whole genome shotgun (WGS) entry which is preliminary data.</text>
</comment>
<dbReference type="InterPro" id="IPR025558">
    <property type="entry name" value="DUF4283"/>
</dbReference>
<reference evidence="3 4" key="1">
    <citation type="submission" date="2020-09" db="EMBL/GenBank/DDBJ databases">
        <title>De no assembly of potato wild relative species, Solanum commersonii.</title>
        <authorList>
            <person name="Cho K."/>
        </authorList>
    </citation>
    <scope>NUCLEOTIDE SEQUENCE [LARGE SCALE GENOMIC DNA]</scope>
    <source>
        <strain evidence="3">LZ3.2</strain>
        <tissue evidence="3">Leaf</tissue>
    </source>
</reference>
<evidence type="ECO:0000256" key="1">
    <source>
        <dbReference type="SAM" id="MobiDB-lite"/>
    </source>
</evidence>
<name>A0A9J6A740_SOLCO</name>
<gene>
    <name evidence="3" type="ORF">H5410_005623</name>
</gene>
<feature type="region of interest" description="Disordered" evidence="1">
    <location>
        <begin position="107"/>
        <end position="126"/>
    </location>
</feature>
<accession>A0A9J6A740</accession>
<keyword evidence="4" id="KW-1185">Reference proteome</keyword>
<dbReference type="PANTHER" id="PTHR33233">
    <property type="entry name" value="ENDONUCLEASE/EXONUCLEASE/PHOSPHATASE"/>
    <property type="match status" value="1"/>
</dbReference>
<dbReference type="EMBL" id="JACXVP010000002">
    <property type="protein sequence ID" value="KAG5620405.1"/>
    <property type="molecule type" value="Genomic_DNA"/>
</dbReference>
<dbReference type="PANTHER" id="PTHR33233:SF17">
    <property type="entry name" value="DUF4283 DOMAIN-CONTAINING PROTEIN"/>
    <property type="match status" value="1"/>
</dbReference>
<dbReference type="AlphaFoldDB" id="A0A9J6A740"/>
<evidence type="ECO:0000313" key="4">
    <source>
        <dbReference type="Proteomes" id="UP000824120"/>
    </source>
</evidence>
<organism evidence="3 4">
    <name type="scientific">Solanum commersonii</name>
    <name type="common">Commerson's wild potato</name>
    <name type="synonym">Commerson's nightshade</name>
    <dbReference type="NCBI Taxonomy" id="4109"/>
    <lineage>
        <taxon>Eukaryota</taxon>
        <taxon>Viridiplantae</taxon>
        <taxon>Streptophyta</taxon>
        <taxon>Embryophyta</taxon>
        <taxon>Tracheophyta</taxon>
        <taxon>Spermatophyta</taxon>
        <taxon>Magnoliopsida</taxon>
        <taxon>eudicotyledons</taxon>
        <taxon>Gunneridae</taxon>
        <taxon>Pentapetalae</taxon>
        <taxon>asterids</taxon>
        <taxon>lamiids</taxon>
        <taxon>Solanales</taxon>
        <taxon>Solanaceae</taxon>
        <taxon>Solanoideae</taxon>
        <taxon>Solaneae</taxon>
        <taxon>Solanum</taxon>
    </lineage>
</organism>
<sequence length="297" mass="32959">MISLADFLEHDWTELDHAEFTIEVVKCWSNVEGKGRRKGGIYYRLVYGGLCVKREIQGQCATIVHQLAAMARSRKESKGRFRLFRLKKLVPFDCHVTGYGKRKSEQSDLAKRVLSPPRSTDNGASEAWPALLRWTSETSTPPSTTTGNLSLVPQGSSAPHAVTANTFSVSRCVPANGTAPVEAIVIGVQGTKLGWTQKIVELPKIEIDKETQKWKTVLIFYVIGASPTAASLERFIASKWSFTAKPKTHCHDDGYFVLKCTYFEDRNEILCAGPQMPNASLLLSKLGLLILTLLLQF</sequence>
<proteinExistence type="predicted"/>
<protein>
    <recommendedName>
        <fullName evidence="2">DUF4283 domain-containing protein</fullName>
    </recommendedName>
</protein>
<evidence type="ECO:0000313" key="3">
    <source>
        <dbReference type="EMBL" id="KAG5620405.1"/>
    </source>
</evidence>